<protein>
    <recommendedName>
        <fullName evidence="1">Diacylglycerol kinase type I N-terminal domain-containing protein</fullName>
    </recommendedName>
</protein>
<gene>
    <name evidence="3" type="ORF">AVEN_135746_1</name>
    <name evidence="4" type="ORF">AVEN_136874_1</name>
    <name evidence="2" type="ORF">AVEN_238073_1</name>
</gene>
<dbReference type="FunFam" id="1.10.238.110:FF:000007">
    <property type="entry name" value="Diacylglycerol kinase"/>
    <property type="match status" value="1"/>
</dbReference>
<evidence type="ECO:0000313" key="4">
    <source>
        <dbReference type="EMBL" id="GBO38849.1"/>
    </source>
</evidence>
<proteinExistence type="predicted"/>
<dbReference type="EMBL" id="BGPR01063692">
    <property type="protein sequence ID" value="GBO38849.1"/>
    <property type="molecule type" value="Genomic_DNA"/>
</dbReference>
<dbReference type="InterPro" id="IPR029477">
    <property type="entry name" value="DAG_kinase_typeI_N"/>
</dbReference>
<evidence type="ECO:0000313" key="2">
    <source>
        <dbReference type="EMBL" id="GBO38846.1"/>
    </source>
</evidence>
<dbReference type="Proteomes" id="UP000499080">
    <property type="component" value="Unassembled WGS sequence"/>
</dbReference>
<dbReference type="InterPro" id="IPR038199">
    <property type="entry name" value="DGK_typeI_N_sf"/>
</dbReference>
<dbReference type="OrthoDB" id="6427005at2759"/>
<feature type="non-terminal residue" evidence="4">
    <location>
        <position position="1"/>
    </location>
</feature>
<evidence type="ECO:0000313" key="3">
    <source>
        <dbReference type="EMBL" id="GBO38848.1"/>
    </source>
</evidence>
<dbReference type="EMBL" id="BGPR01063683">
    <property type="protein sequence ID" value="GBO38846.1"/>
    <property type="molecule type" value="Genomic_DNA"/>
</dbReference>
<evidence type="ECO:0000259" key="1">
    <source>
        <dbReference type="Pfam" id="PF14513"/>
    </source>
</evidence>
<sequence length="47" mass="5432">DLKPLRKASSHVDVHTLRVPLKDIVCYLSLLEGGRPEDKLECKWILF</sequence>
<name>A0A4Y2WNX0_ARAVE</name>
<keyword evidence="5" id="KW-1185">Reference proteome</keyword>
<dbReference type="Gene3D" id="1.10.238.110">
    <property type="entry name" value="Diacylglycerol kinase alpha"/>
    <property type="match status" value="1"/>
</dbReference>
<dbReference type="InterPro" id="IPR011992">
    <property type="entry name" value="EF-hand-dom_pair"/>
</dbReference>
<comment type="caution">
    <text evidence="4">The sequence shown here is derived from an EMBL/GenBank/DDBJ whole genome shotgun (WGS) entry which is preliminary data.</text>
</comment>
<accession>A0A4Y2WNX0</accession>
<dbReference type="EMBL" id="BGPR01063691">
    <property type="protein sequence ID" value="GBO38848.1"/>
    <property type="molecule type" value="Genomic_DNA"/>
</dbReference>
<reference evidence="4 5" key="1">
    <citation type="journal article" date="2019" name="Sci. Rep.">
        <title>Orb-weaving spider Araneus ventricosus genome elucidates the spidroin gene catalogue.</title>
        <authorList>
            <person name="Kono N."/>
            <person name="Nakamura H."/>
            <person name="Ohtoshi R."/>
            <person name="Moran D.A.P."/>
            <person name="Shinohara A."/>
            <person name="Yoshida Y."/>
            <person name="Fujiwara M."/>
            <person name="Mori M."/>
            <person name="Tomita M."/>
            <person name="Arakawa K."/>
        </authorList>
    </citation>
    <scope>NUCLEOTIDE SEQUENCE [LARGE SCALE GENOMIC DNA]</scope>
</reference>
<evidence type="ECO:0000313" key="5">
    <source>
        <dbReference type="Proteomes" id="UP000499080"/>
    </source>
</evidence>
<organism evidence="4 5">
    <name type="scientific">Araneus ventricosus</name>
    <name type="common">Orbweaver spider</name>
    <name type="synonym">Epeira ventricosa</name>
    <dbReference type="NCBI Taxonomy" id="182803"/>
    <lineage>
        <taxon>Eukaryota</taxon>
        <taxon>Metazoa</taxon>
        <taxon>Ecdysozoa</taxon>
        <taxon>Arthropoda</taxon>
        <taxon>Chelicerata</taxon>
        <taxon>Arachnida</taxon>
        <taxon>Araneae</taxon>
        <taxon>Araneomorphae</taxon>
        <taxon>Entelegynae</taxon>
        <taxon>Araneoidea</taxon>
        <taxon>Araneidae</taxon>
        <taxon>Araneus</taxon>
    </lineage>
</organism>
<dbReference type="SUPFAM" id="SSF47473">
    <property type="entry name" value="EF-hand"/>
    <property type="match status" value="1"/>
</dbReference>
<feature type="domain" description="Diacylglycerol kinase type I N-terminal" evidence="1">
    <location>
        <begin position="13"/>
        <end position="35"/>
    </location>
</feature>
<dbReference type="Pfam" id="PF14513">
    <property type="entry name" value="DAG_kinase_N"/>
    <property type="match status" value="1"/>
</dbReference>
<dbReference type="AlphaFoldDB" id="A0A4Y2WNX0"/>